<evidence type="ECO:0000313" key="2">
    <source>
        <dbReference type="EMBL" id="GFY29351.1"/>
    </source>
</evidence>
<evidence type="ECO:0000313" key="3">
    <source>
        <dbReference type="Proteomes" id="UP000887159"/>
    </source>
</evidence>
<reference evidence="2" key="1">
    <citation type="submission" date="2020-08" db="EMBL/GenBank/DDBJ databases">
        <title>Multicomponent nature underlies the extraordinary mechanical properties of spider dragline silk.</title>
        <authorList>
            <person name="Kono N."/>
            <person name="Nakamura H."/>
            <person name="Mori M."/>
            <person name="Yoshida Y."/>
            <person name="Ohtoshi R."/>
            <person name="Malay A.D."/>
            <person name="Moran D.A.P."/>
            <person name="Tomita M."/>
            <person name="Numata K."/>
            <person name="Arakawa K."/>
        </authorList>
    </citation>
    <scope>NUCLEOTIDE SEQUENCE</scope>
</reference>
<sequence>MDILKLNKAKTSLKGSITRIATFMDNASKRVDITELEVKLKKIDHLQRKIEELKELLFGLETAKPTEEAEFEDLYKCETRLDDLEVRVKKLINSINVSLSVTAVEKNKYENGIFAQTKIPPIILPTFSGNYEQFSNFKSQFDDLITTNEQLTQSQKLYYLNSCLSNEVKEFASTFDTFSSLYEALESRYDNKRLIVDIHVQQILNFKKIERENPKELREMIDCNKKTYGL</sequence>
<dbReference type="InterPro" id="IPR005312">
    <property type="entry name" value="DUF1759"/>
</dbReference>
<accession>A0A8X6W809</accession>
<name>A0A8X6W809_TRICX</name>
<protein>
    <submittedName>
        <fullName evidence="2">Uncharacterized protein</fullName>
    </submittedName>
</protein>
<evidence type="ECO:0000256" key="1">
    <source>
        <dbReference type="SAM" id="Coils"/>
    </source>
</evidence>
<keyword evidence="1" id="KW-0175">Coiled coil</keyword>
<dbReference type="AlphaFoldDB" id="A0A8X6W809"/>
<organism evidence="2 3">
    <name type="scientific">Trichonephila clavipes</name>
    <name type="common">Golden silk orbweaver</name>
    <name type="synonym">Nephila clavipes</name>
    <dbReference type="NCBI Taxonomy" id="2585209"/>
    <lineage>
        <taxon>Eukaryota</taxon>
        <taxon>Metazoa</taxon>
        <taxon>Ecdysozoa</taxon>
        <taxon>Arthropoda</taxon>
        <taxon>Chelicerata</taxon>
        <taxon>Arachnida</taxon>
        <taxon>Araneae</taxon>
        <taxon>Araneomorphae</taxon>
        <taxon>Entelegynae</taxon>
        <taxon>Araneoidea</taxon>
        <taxon>Nephilidae</taxon>
        <taxon>Trichonephila</taxon>
    </lineage>
</organism>
<keyword evidence="3" id="KW-1185">Reference proteome</keyword>
<feature type="coiled-coil region" evidence="1">
    <location>
        <begin position="36"/>
        <end position="63"/>
    </location>
</feature>
<dbReference type="Pfam" id="PF03564">
    <property type="entry name" value="DUF1759"/>
    <property type="match status" value="1"/>
</dbReference>
<proteinExistence type="predicted"/>
<gene>
    <name evidence="2" type="primary">AVEN_3539_1</name>
    <name evidence="2" type="ORF">TNCV_4724791</name>
</gene>
<dbReference type="Proteomes" id="UP000887159">
    <property type="component" value="Unassembled WGS sequence"/>
</dbReference>
<dbReference type="EMBL" id="BMAU01021387">
    <property type="protein sequence ID" value="GFY29351.1"/>
    <property type="molecule type" value="Genomic_DNA"/>
</dbReference>
<comment type="caution">
    <text evidence="2">The sequence shown here is derived from an EMBL/GenBank/DDBJ whole genome shotgun (WGS) entry which is preliminary data.</text>
</comment>